<feature type="domain" description="ABM" evidence="1">
    <location>
        <begin position="16"/>
        <end position="70"/>
    </location>
</feature>
<dbReference type="RefSeq" id="WP_017824630.1">
    <property type="nucleotide sequence ID" value="NZ_KB403091.1"/>
</dbReference>
<name>A0A022L5A1_9MICO</name>
<accession>A0A022L5A1</accession>
<dbReference type="AlphaFoldDB" id="A0A022L5A1"/>
<dbReference type="EMBL" id="AORC01000002">
    <property type="protein sequence ID" value="EYT51188.1"/>
    <property type="molecule type" value="Genomic_DNA"/>
</dbReference>
<evidence type="ECO:0000259" key="1">
    <source>
        <dbReference type="Pfam" id="PF03992"/>
    </source>
</evidence>
<proteinExistence type="predicted"/>
<keyword evidence="3" id="KW-1185">Reference proteome</keyword>
<dbReference type="HOGENOM" id="CLU_131496_13_2_11"/>
<dbReference type="GO" id="GO:0004497">
    <property type="term" value="F:monooxygenase activity"/>
    <property type="evidence" value="ECO:0007669"/>
    <property type="project" value="UniProtKB-KW"/>
</dbReference>
<sequence length="93" mass="10446">MSAIELKGRLICEDDEEVETVIRYLPRHVELTRGEAGCLHFEVVQTEDPLVWSVAERFADQSAFDAHQKRVKASGWGRATAGITRDYVISRGA</sequence>
<dbReference type="InterPro" id="IPR007138">
    <property type="entry name" value="ABM_dom"/>
</dbReference>
<dbReference type="Pfam" id="PF03992">
    <property type="entry name" value="ABM"/>
    <property type="match status" value="1"/>
</dbReference>
<comment type="caution">
    <text evidence="2">The sequence shown here is derived from an EMBL/GenBank/DDBJ whole genome shotgun (WGS) entry which is preliminary data.</text>
</comment>
<keyword evidence="2" id="KW-0503">Monooxygenase</keyword>
<evidence type="ECO:0000313" key="3">
    <source>
        <dbReference type="Proteomes" id="UP000019754"/>
    </source>
</evidence>
<protein>
    <submittedName>
        <fullName evidence="2">Antibiotic biosynthesis monooxygenase</fullName>
    </submittedName>
</protein>
<dbReference type="STRING" id="1249481.D641_0101650"/>
<dbReference type="InterPro" id="IPR011008">
    <property type="entry name" value="Dimeric_a/b-barrel"/>
</dbReference>
<organism evidence="2 3">
    <name type="scientific">Brachybacterium muris UCD-AY4</name>
    <dbReference type="NCBI Taxonomy" id="1249481"/>
    <lineage>
        <taxon>Bacteria</taxon>
        <taxon>Bacillati</taxon>
        <taxon>Actinomycetota</taxon>
        <taxon>Actinomycetes</taxon>
        <taxon>Micrococcales</taxon>
        <taxon>Dermabacteraceae</taxon>
        <taxon>Brachybacterium</taxon>
    </lineage>
</organism>
<dbReference type="OrthoDB" id="9812192at2"/>
<keyword evidence="2" id="KW-0560">Oxidoreductase</keyword>
<dbReference type="SUPFAM" id="SSF54909">
    <property type="entry name" value="Dimeric alpha+beta barrel"/>
    <property type="match status" value="1"/>
</dbReference>
<gene>
    <name evidence="2" type="ORF">D641_0101650</name>
</gene>
<reference evidence="2 3" key="1">
    <citation type="journal article" date="2013" name="Genome Announc.">
        <title>Draft genome sequence of an Actinobacterium, Brachybacterium muris strain UCD-AY4.</title>
        <authorList>
            <person name="Lo J.R."/>
            <person name="Lang J.M."/>
            <person name="Darling A.E."/>
            <person name="Eisen J.A."/>
            <person name="Coil D.A."/>
        </authorList>
    </citation>
    <scope>NUCLEOTIDE SEQUENCE [LARGE SCALE GENOMIC DNA]</scope>
    <source>
        <strain evidence="2 3">UCD-AY4</strain>
    </source>
</reference>
<dbReference type="Gene3D" id="3.30.70.100">
    <property type="match status" value="1"/>
</dbReference>
<dbReference type="Proteomes" id="UP000019754">
    <property type="component" value="Unassembled WGS sequence"/>
</dbReference>
<evidence type="ECO:0000313" key="2">
    <source>
        <dbReference type="EMBL" id="EYT51188.1"/>
    </source>
</evidence>